<dbReference type="PANTHER" id="PTHR37422:SF23">
    <property type="entry name" value="TEICHURONIC ACID BIOSYNTHESIS PROTEIN TUAE"/>
    <property type="match status" value="1"/>
</dbReference>
<dbReference type="Proteomes" id="UP000824200">
    <property type="component" value="Unassembled WGS sequence"/>
</dbReference>
<dbReference type="GO" id="GO:0016874">
    <property type="term" value="F:ligase activity"/>
    <property type="evidence" value="ECO:0007669"/>
    <property type="project" value="UniProtKB-KW"/>
</dbReference>
<sequence length="509" mass="56621">MNTAKLKNIYTKTSDFIQKAVYSDLYTGLLCIFAFLMWYLEWSIVGIVVVSLLASVTLLFAKDASAIFLPILAVLTVVRDTSAERYFSLWPLAVIFVLCLGFFLWKNAPRKFRLGTMFLPQLAVSIALIFGGLGTISAQNYLRALPLVSILGIGFLAIYFLGANYVHGDGKVDLPVHFAKICVAVGLVVCAELATVVLQSGKSPSQWLDLYWDVGWGNRNMIATFFPFAFVMSLYLCTREGKFSALYMVVAFVQFACLLVTLSRGGVLFGCIAFVVALVMAFVKGNRRQLLIALGATVAVALLFCLVFHNKVGDALASLWERFSAIEIRFENGDLIINGTSWRGEEGGLYDKAWQLFKQHPIFGVGIGHVEMVNDVTISKMDWFHSTVMEILASMGIVGVLAYLYYYAMRLKAVFVKGNIKNRFPLFVFISWIAFEGQSLVDVGLLEPIFIFFITFQMIVLEKCRGERYEQPICTLYLLPQSTATIGDGVLPNEKTADYAEPTSEGENS</sequence>
<keyword evidence="4 6" id="KW-0472">Membrane</keyword>
<evidence type="ECO:0000256" key="6">
    <source>
        <dbReference type="SAM" id="Phobius"/>
    </source>
</evidence>
<evidence type="ECO:0000256" key="3">
    <source>
        <dbReference type="ARBA" id="ARBA00022989"/>
    </source>
</evidence>
<dbReference type="InterPro" id="IPR051533">
    <property type="entry name" value="WaaL-like"/>
</dbReference>
<evidence type="ECO:0000313" key="9">
    <source>
        <dbReference type="Proteomes" id="UP000824200"/>
    </source>
</evidence>
<name>A0A9D1E4G9_9BACT</name>
<feature type="transmembrane region" description="Helical" evidence="6">
    <location>
        <begin position="391"/>
        <end position="408"/>
    </location>
</feature>
<evidence type="ECO:0000256" key="1">
    <source>
        <dbReference type="ARBA" id="ARBA00004141"/>
    </source>
</evidence>
<keyword evidence="8" id="KW-0436">Ligase</keyword>
<feature type="transmembrane region" description="Helical" evidence="6">
    <location>
        <begin position="117"/>
        <end position="138"/>
    </location>
</feature>
<feature type="transmembrane region" description="Helical" evidence="6">
    <location>
        <begin position="245"/>
        <end position="261"/>
    </location>
</feature>
<comment type="subcellular location">
    <subcellularLocation>
        <location evidence="1">Membrane</location>
        <topology evidence="1">Multi-pass membrane protein</topology>
    </subcellularLocation>
</comment>
<protein>
    <submittedName>
        <fullName evidence="8">O-antigen ligase family protein</fullName>
    </submittedName>
</protein>
<reference evidence="8" key="2">
    <citation type="journal article" date="2021" name="PeerJ">
        <title>Extensive microbial diversity within the chicken gut microbiome revealed by metagenomics and culture.</title>
        <authorList>
            <person name="Gilroy R."/>
            <person name="Ravi A."/>
            <person name="Getino M."/>
            <person name="Pursley I."/>
            <person name="Horton D.L."/>
            <person name="Alikhan N.F."/>
            <person name="Baker D."/>
            <person name="Gharbi K."/>
            <person name="Hall N."/>
            <person name="Watson M."/>
            <person name="Adriaenssens E.M."/>
            <person name="Foster-Nyarko E."/>
            <person name="Jarju S."/>
            <person name="Secka A."/>
            <person name="Antonio M."/>
            <person name="Oren A."/>
            <person name="Chaudhuri R.R."/>
            <person name="La Ragione R."/>
            <person name="Hildebrand F."/>
            <person name="Pallen M.J."/>
        </authorList>
    </citation>
    <scope>NUCLEOTIDE SEQUENCE</scope>
    <source>
        <strain evidence="8">CHK121-14286</strain>
    </source>
</reference>
<feature type="transmembrane region" description="Helical" evidence="6">
    <location>
        <begin position="221"/>
        <end position="238"/>
    </location>
</feature>
<keyword evidence="2 6" id="KW-0812">Transmembrane</keyword>
<feature type="transmembrane region" description="Helical" evidence="6">
    <location>
        <begin position="144"/>
        <end position="166"/>
    </location>
</feature>
<feature type="transmembrane region" description="Helical" evidence="6">
    <location>
        <begin position="267"/>
        <end position="283"/>
    </location>
</feature>
<comment type="caution">
    <text evidence="8">The sequence shown here is derived from an EMBL/GenBank/DDBJ whole genome shotgun (WGS) entry which is preliminary data.</text>
</comment>
<feature type="transmembrane region" description="Helical" evidence="6">
    <location>
        <begin position="420"/>
        <end position="437"/>
    </location>
</feature>
<reference evidence="8" key="1">
    <citation type="submission" date="2020-10" db="EMBL/GenBank/DDBJ databases">
        <authorList>
            <person name="Gilroy R."/>
        </authorList>
    </citation>
    <scope>NUCLEOTIDE SEQUENCE</scope>
    <source>
        <strain evidence="8">CHK121-14286</strain>
    </source>
</reference>
<feature type="transmembrane region" description="Helical" evidence="6">
    <location>
        <begin position="87"/>
        <end position="105"/>
    </location>
</feature>
<dbReference type="GO" id="GO:0016020">
    <property type="term" value="C:membrane"/>
    <property type="evidence" value="ECO:0007669"/>
    <property type="project" value="UniProtKB-SubCell"/>
</dbReference>
<feature type="region of interest" description="Disordered" evidence="5">
    <location>
        <begin position="489"/>
        <end position="509"/>
    </location>
</feature>
<dbReference type="InterPro" id="IPR007016">
    <property type="entry name" value="O-antigen_ligase-rel_domated"/>
</dbReference>
<feature type="transmembrane region" description="Helical" evidence="6">
    <location>
        <begin position="47"/>
        <end position="75"/>
    </location>
</feature>
<feature type="transmembrane region" description="Helical" evidence="6">
    <location>
        <begin position="290"/>
        <end position="309"/>
    </location>
</feature>
<dbReference type="PANTHER" id="PTHR37422">
    <property type="entry name" value="TEICHURONIC ACID BIOSYNTHESIS PROTEIN TUAE"/>
    <property type="match status" value="1"/>
</dbReference>
<feature type="transmembrane region" description="Helical" evidence="6">
    <location>
        <begin position="20"/>
        <end position="40"/>
    </location>
</feature>
<evidence type="ECO:0000256" key="4">
    <source>
        <dbReference type="ARBA" id="ARBA00023136"/>
    </source>
</evidence>
<evidence type="ECO:0000256" key="5">
    <source>
        <dbReference type="SAM" id="MobiDB-lite"/>
    </source>
</evidence>
<organism evidence="8 9">
    <name type="scientific">Candidatus Fimimonas gallinarum</name>
    <dbReference type="NCBI Taxonomy" id="2840821"/>
    <lineage>
        <taxon>Bacteria</taxon>
        <taxon>Pseudomonadati</taxon>
        <taxon>Myxococcota</taxon>
        <taxon>Myxococcia</taxon>
        <taxon>Myxococcales</taxon>
        <taxon>Cystobacterineae</taxon>
        <taxon>Myxococcaceae</taxon>
        <taxon>Myxococcaceae incertae sedis</taxon>
        <taxon>Candidatus Fimimonas</taxon>
    </lineage>
</organism>
<dbReference type="AlphaFoldDB" id="A0A9D1E4G9"/>
<keyword evidence="3 6" id="KW-1133">Transmembrane helix</keyword>
<evidence type="ECO:0000259" key="7">
    <source>
        <dbReference type="Pfam" id="PF04932"/>
    </source>
</evidence>
<proteinExistence type="predicted"/>
<evidence type="ECO:0000313" key="8">
    <source>
        <dbReference type="EMBL" id="HIR66116.1"/>
    </source>
</evidence>
<gene>
    <name evidence="8" type="ORF">IAC95_04485</name>
</gene>
<dbReference type="EMBL" id="DVHL01000036">
    <property type="protein sequence ID" value="HIR66116.1"/>
    <property type="molecule type" value="Genomic_DNA"/>
</dbReference>
<dbReference type="Pfam" id="PF04932">
    <property type="entry name" value="Wzy_C"/>
    <property type="match status" value="1"/>
</dbReference>
<accession>A0A9D1E4G9</accession>
<evidence type="ECO:0000256" key="2">
    <source>
        <dbReference type="ARBA" id="ARBA00022692"/>
    </source>
</evidence>
<feature type="domain" description="O-antigen ligase-related" evidence="7">
    <location>
        <begin position="250"/>
        <end position="404"/>
    </location>
</feature>